<dbReference type="EMBL" id="WTVQ01000071">
    <property type="protein sequence ID" value="NMG77562.1"/>
    <property type="molecule type" value="Genomic_DNA"/>
</dbReference>
<keyword evidence="2 4" id="KW-0732">Signal</keyword>
<dbReference type="Gene3D" id="2.30.30.760">
    <property type="match status" value="1"/>
</dbReference>
<dbReference type="SMART" id="SM00858">
    <property type="entry name" value="SAF"/>
    <property type="match status" value="1"/>
</dbReference>
<accession>A0ABX1QIW7</accession>
<reference evidence="6 7" key="1">
    <citation type="submission" date="2019-12" db="EMBL/GenBank/DDBJ databases">
        <title>Comparative genomics gives insights into the taxonomy of the Azoarcus-Aromatoleum group and reveals separate origins of nif in the plant-associated Azoarcus and non-plant-associated Aromatoleum sub-groups.</title>
        <authorList>
            <person name="Lafos M."/>
            <person name="Maluk M."/>
            <person name="Batista M."/>
            <person name="Junghare M."/>
            <person name="Carmona M."/>
            <person name="Faoro H."/>
            <person name="Cruz L.M."/>
            <person name="Battistoni F."/>
            <person name="De Souza E."/>
            <person name="Pedrosa F."/>
            <person name="Chen W.-M."/>
            <person name="Poole P.S."/>
            <person name="Dixon R.A."/>
            <person name="James E.K."/>
        </authorList>
    </citation>
    <scope>NUCLEOTIDE SEQUENCE [LARGE SCALE GENOMIC DNA]</scope>
    <source>
        <strain evidence="6 7">22Lin</strain>
    </source>
</reference>
<dbReference type="InterPro" id="IPR017585">
    <property type="entry name" value="SAF_FlgA"/>
</dbReference>
<keyword evidence="3 4" id="KW-0574">Periplasm</keyword>
<keyword evidence="6" id="KW-0969">Cilium</keyword>
<dbReference type="Proteomes" id="UP000648984">
    <property type="component" value="Unassembled WGS sequence"/>
</dbReference>
<comment type="caution">
    <text evidence="6">The sequence shown here is derived from an EMBL/GenBank/DDBJ whole genome shotgun (WGS) entry which is preliminary data.</text>
</comment>
<sequence>MLNIRSRRSRALIALLGLYTAGTALPAHAQQPPQPVHRAVSEYLEQQTSGLPGKVVLKVEQFDPQNQLPPCAALEPFLPPGTRAWGRINVGVRCNSPVTWTAYLPAQVSVIGEYLVTTRPIRSGQIVAPADLERRSGDLSSEAANTLTDMTQAVGHSMRYTVAAGSPLRADMLRLPQAIRQGQTVKVLGSGASFTVANEGRALNAAAAGEAVRVRLGNGQVISGTARTDGTVELNF</sequence>
<gene>
    <name evidence="6" type="primary">flgA</name>
    <name evidence="6" type="ORF">GPA25_22680</name>
</gene>
<protein>
    <recommendedName>
        <fullName evidence="4">Flagella basal body P-ring formation protein FlgA</fullName>
    </recommendedName>
</protein>
<keyword evidence="4" id="KW-1005">Bacterial flagellum biogenesis</keyword>
<keyword evidence="7" id="KW-1185">Reference proteome</keyword>
<dbReference type="PANTHER" id="PTHR36307:SF1">
    <property type="entry name" value="FLAGELLA BASAL BODY P-RING FORMATION PROTEIN FLGA"/>
    <property type="match status" value="1"/>
</dbReference>
<evidence type="ECO:0000256" key="3">
    <source>
        <dbReference type="ARBA" id="ARBA00022764"/>
    </source>
</evidence>
<feature type="chain" id="PRO_5044973607" description="Flagella basal body P-ring formation protein FlgA" evidence="4">
    <location>
        <begin position="30"/>
        <end position="236"/>
    </location>
</feature>
<organism evidence="6 7">
    <name type="scientific">Aromatoleum diolicum</name>
    <dbReference type="NCBI Taxonomy" id="75796"/>
    <lineage>
        <taxon>Bacteria</taxon>
        <taxon>Pseudomonadati</taxon>
        <taxon>Pseudomonadota</taxon>
        <taxon>Betaproteobacteria</taxon>
        <taxon>Rhodocyclales</taxon>
        <taxon>Rhodocyclaceae</taxon>
        <taxon>Aromatoleum</taxon>
    </lineage>
</organism>
<feature type="signal peptide" evidence="4">
    <location>
        <begin position="1"/>
        <end position="29"/>
    </location>
</feature>
<proteinExistence type="inferred from homology"/>
<evidence type="ECO:0000259" key="5">
    <source>
        <dbReference type="SMART" id="SM00858"/>
    </source>
</evidence>
<dbReference type="NCBIfam" id="TIGR03170">
    <property type="entry name" value="flgA_cterm"/>
    <property type="match status" value="1"/>
</dbReference>
<dbReference type="InterPro" id="IPR039246">
    <property type="entry name" value="Flagellar_FlgA"/>
</dbReference>
<keyword evidence="6" id="KW-0966">Cell projection</keyword>
<dbReference type="Gene3D" id="3.90.1210.10">
    <property type="entry name" value="Antifreeze-like/N-acetylneuraminic acid synthase C-terminal domain"/>
    <property type="match status" value="1"/>
</dbReference>
<evidence type="ECO:0000256" key="2">
    <source>
        <dbReference type="ARBA" id="ARBA00022729"/>
    </source>
</evidence>
<keyword evidence="6" id="KW-0282">Flagellum</keyword>
<evidence type="ECO:0000313" key="6">
    <source>
        <dbReference type="EMBL" id="NMG77562.1"/>
    </source>
</evidence>
<dbReference type="InterPro" id="IPR041231">
    <property type="entry name" value="FlgA_N"/>
</dbReference>
<feature type="domain" description="SAF" evidence="5">
    <location>
        <begin position="112"/>
        <end position="174"/>
    </location>
</feature>
<dbReference type="Pfam" id="PF17656">
    <property type="entry name" value="ChapFlgA_N"/>
    <property type="match status" value="1"/>
</dbReference>
<evidence type="ECO:0000256" key="4">
    <source>
        <dbReference type="RuleBase" id="RU362063"/>
    </source>
</evidence>
<evidence type="ECO:0000313" key="7">
    <source>
        <dbReference type="Proteomes" id="UP000648984"/>
    </source>
</evidence>
<dbReference type="PANTHER" id="PTHR36307">
    <property type="entry name" value="FLAGELLA BASAL BODY P-RING FORMATION PROTEIN FLGA"/>
    <property type="match status" value="1"/>
</dbReference>
<dbReference type="InterPro" id="IPR013974">
    <property type="entry name" value="SAF"/>
</dbReference>
<comment type="function">
    <text evidence="4">Involved in the assembly process of the P-ring formation. It may associate with FlgF on the rod constituting a structure essential for the P-ring assembly or may act as a modulator protein for the P-ring assembly.</text>
</comment>
<evidence type="ECO:0000256" key="1">
    <source>
        <dbReference type="ARBA" id="ARBA00004418"/>
    </source>
</evidence>
<comment type="subcellular location">
    <subcellularLocation>
        <location evidence="1 4">Periplasm</location>
    </subcellularLocation>
</comment>
<comment type="similarity">
    <text evidence="4">Belongs to the FlgA family.</text>
</comment>
<dbReference type="Pfam" id="PF13144">
    <property type="entry name" value="ChapFlgA"/>
    <property type="match status" value="1"/>
</dbReference>
<dbReference type="CDD" id="cd11614">
    <property type="entry name" value="SAF_CpaB_FlgA_like"/>
    <property type="match status" value="1"/>
</dbReference>
<name>A0ABX1QIW7_9RHOO</name>